<dbReference type="PATRIC" id="fig|658445.3.peg.4785"/>
<organism evidence="1 2">
    <name type="scientific">Photobacterium gaetbulicola Gung47</name>
    <dbReference type="NCBI Taxonomy" id="658445"/>
    <lineage>
        <taxon>Bacteria</taxon>
        <taxon>Pseudomonadati</taxon>
        <taxon>Pseudomonadota</taxon>
        <taxon>Gammaproteobacteria</taxon>
        <taxon>Vibrionales</taxon>
        <taxon>Vibrionaceae</taxon>
        <taxon>Photobacterium</taxon>
    </lineage>
</organism>
<evidence type="ECO:0000313" key="1">
    <source>
        <dbReference type="EMBL" id="AJR09402.1"/>
    </source>
</evidence>
<dbReference type="EMBL" id="CP005974">
    <property type="protein sequence ID" value="AJR09402.1"/>
    <property type="molecule type" value="Genomic_DNA"/>
</dbReference>
<dbReference type="Proteomes" id="UP000032303">
    <property type="component" value="Chromosome 2"/>
</dbReference>
<proteinExistence type="predicted"/>
<evidence type="ECO:0000313" key="2">
    <source>
        <dbReference type="Proteomes" id="UP000032303"/>
    </source>
</evidence>
<accession>A0A0C5WSN1</accession>
<sequence length="140" mass="15691">MTCNSAVGPIQVKFSYSHRHIVHDFIGIVTSVSSAAKTINSGGSKMIEVHWSLAAMLGVSQFVLWVKIGLFGRFFSWVDRCCQGVAKNMFRVLYVRMRPTSKATMQPSELPYILRGKPASMHLGSYIQMQNERAAARNKH</sequence>
<reference evidence="1 2" key="1">
    <citation type="submission" date="2013-05" db="EMBL/GenBank/DDBJ databases">
        <title>Complete genome sequence of the lipase-producing bacterium Photobacterium gaetbulicola Gung47.</title>
        <authorList>
            <person name="Kim Y.-O."/>
        </authorList>
    </citation>
    <scope>NUCLEOTIDE SEQUENCE [LARGE SCALE GENOMIC DNA]</scope>
    <source>
        <strain evidence="1 2">Gung47</strain>
    </source>
</reference>
<dbReference type="OrthoDB" id="5824126at2"/>
<dbReference type="AlphaFoldDB" id="A0A0C5WSN1"/>
<name>A0A0C5WSN1_9GAMM</name>
<keyword evidence="2" id="KW-1185">Reference proteome</keyword>
<dbReference type="KEGG" id="pgb:H744_2c2748"/>
<protein>
    <submittedName>
        <fullName evidence="1">Uncharacterized protein</fullName>
    </submittedName>
</protein>
<dbReference type="HOGENOM" id="CLU_152543_0_0_6"/>
<gene>
    <name evidence="1" type="ORF">H744_2c2748</name>
</gene>